<reference evidence="2" key="1">
    <citation type="submission" date="2017-09" db="EMBL/GenBank/DDBJ databases">
        <title>Depth-based differentiation of microbial function through sediment-hosted aquifers and enrichment of novel symbionts in the deep terrestrial subsurface.</title>
        <authorList>
            <person name="Probst A.J."/>
            <person name="Ladd B."/>
            <person name="Jarett J.K."/>
            <person name="Geller-Mcgrath D.E."/>
            <person name="Sieber C.M.K."/>
            <person name="Emerson J.B."/>
            <person name="Anantharaman K."/>
            <person name="Thomas B.C."/>
            <person name="Malmstrom R."/>
            <person name="Stieglmeier M."/>
            <person name="Klingl A."/>
            <person name="Woyke T."/>
            <person name="Ryan C.M."/>
            <person name="Banfield J.F."/>
        </authorList>
    </citation>
    <scope>NUCLEOTIDE SEQUENCE [LARGE SCALE GENOMIC DNA]</scope>
</reference>
<sequence length="137" mass="16008">MIIYIVISDHFGRDAKGKTKMHQGHPVTVREWFQEKHAKDFPGFRLMKQGDLRRDSLWDMIRGWRKVHVVILHSTSEVLPHHSRCYPYRVTRHITIREVTGIQPISDAAWAPSPDEFLGNTPWIPGQRSVKVYLAKN</sequence>
<evidence type="ECO:0000313" key="1">
    <source>
        <dbReference type="EMBL" id="PIZ93851.1"/>
    </source>
</evidence>
<dbReference type="Proteomes" id="UP000230078">
    <property type="component" value="Unassembled WGS sequence"/>
</dbReference>
<dbReference type="EMBL" id="PFPI01000010">
    <property type="protein sequence ID" value="PIZ93851.1"/>
    <property type="molecule type" value="Genomic_DNA"/>
</dbReference>
<protein>
    <submittedName>
        <fullName evidence="1">Uncharacterized protein</fullName>
    </submittedName>
</protein>
<dbReference type="AlphaFoldDB" id="A0A2M7V5G4"/>
<accession>A0A2M7V5G4</accession>
<comment type="caution">
    <text evidence="1">The sequence shown here is derived from an EMBL/GenBank/DDBJ whole genome shotgun (WGS) entry which is preliminary data.</text>
</comment>
<organism evidence="1 2">
    <name type="scientific">Candidatus Magasanikbacteria bacterium CG_4_10_14_0_2_um_filter_41_31</name>
    <dbReference type="NCBI Taxonomy" id="1974639"/>
    <lineage>
        <taxon>Bacteria</taxon>
        <taxon>Candidatus Magasanikiibacteriota</taxon>
    </lineage>
</organism>
<evidence type="ECO:0000313" key="2">
    <source>
        <dbReference type="Proteomes" id="UP000230078"/>
    </source>
</evidence>
<proteinExistence type="predicted"/>
<name>A0A2M7V5G4_9BACT</name>
<gene>
    <name evidence="1" type="ORF">COX83_00800</name>
</gene>